<reference evidence="2 3" key="1">
    <citation type="submission" date="2018-08" db="EMBL/GenBank/DDBJ databases">
        <title>Genomic Encyclopedia of Archaeal and Bacterial Type Strains, Phase II (KMG-II): from individual species to whole genera.</title>
        <authorList>
            <person name="Goeker M."/>
        </authorList>
    </citation>
    <scope>NUCLEOTIDE SEQUENCE [LARGE SCALE GENOMIC DNA]</scope>
    <source>
        <strain evidence="2 3">DSM 45791</strain>
    </source>
</reference>
<dbReference type="AlphaFoldDB" id="A0A3E0GYG2"/>
<dbReference type="Proteomes" id="UP000256269">
    <property type="component" value="Unassembled WGS sequence"/>
</dbReference>
<sequence>MASSKGTLARRLAARVEKKTGVRTEAGYDSKGRSTEWYLEWRNGPTREAMRAVAEPLARKVPGLDFTIGYKRTSDDRHLVAAWIHQATHDDDAGPWSIDTAFTKTGFPDDIAHDDPVWALVDYVFASCGGPNASGYNVVKHIAKIGVRGLRMEYVLDQHERVDAPVAASVVEPLLEVSSALSEDTQGRVRGLVDTLMSELAGRSPRSSDPRAQVLIAEAVHHVLAEAVNERQRRQALMSVAEGTPLYRLSMMLGKSASTLSKRWPAAEFNADLAPLVWFHAHRQAWTRACAQVVTEVRALGNDVAQHREVFPHLHWLELDERDSDSLPRLLTTTEVARTLVAAVPEVAERTWRERRLRRQLHGAARDDDVRPEVPGPALRELADLLAQFDAPPVPRRRGGARTPRSRTP</sequence>
<proteinExistence type="predicted"/>
<evidence type="ECO:0000256" key="1">
    <source>
        <dbReference type="SAM" id="MobiDB-lite"/>
    </source>
</evidence>
<organism evidence="2 3">
    <name type="scientific">Kutzneria buriramensis</name>
    <dbReference type="NCBI Taxonomy" id="1045776"/>
    <lineage>
        <taxon>Bacteria</taxon>
        <taxon>Bacillati</taxon>
        <taxon>Actinomycetota</taxon>
        <taxon>Actinomycetes</taxon>
        <taxon>Pseudonocardiales</taxon>
        <taxon>Pseudonocardiaceae</taxon>
        <taxon>Kutzneria</taxon>
    </lineage>
</organism>
<keyword evidence="3" id="KW-1185">Reference proteome</keyword>
<name>A0A3E0GYG2_9PSEU</name>
<dbReference type="EMBL" id="QUNO01000022">
    <property type="protein sequence ID" value="REH31092.1"/>
    <property type="molecule type" value="Genomic_DNA"/>
</dbReference>
<accession>A0A3E0GYG2</accession>
<feature type="compositionally biased region" description="Basic residues" evidence="1">
    <location>
        <begin position="395"/>
        <end position="409"/>
    </location>
</feature>
<comment type="caution">
    <text evidence="2">The sequence shown here is derived from an EMBL/GenBank/DDBJ whole genome shotgun (WGS) entry which is preliminary data.</text>
</comment>
<gene>
    <name evidence="2" type="ORF">BCF44_122115</name>
</gene>
<evidence type="ECO:0000313" key="2">
    <source>
        <dbReference type="EMBL" id="REH31092.1"/>
    </source>
</evidence>
<feature type="region of interest" description="Disordered" evidence="1">
    <location>
        <begin position="386"/>
        <end position="409"/>
    </location>
</feature>
<evidence type="ECO:0000313" key="3">
    <source>
        <dbReference type="Proteomes" id="UP000256269"/>
    </source>
</evidence>
<protein>
    <submittedName>
        <fullName evidence="2">Uncharacterized protein</fullName>
    </submittedName>
</protein>